<dbReference type="GO" id="GO:0016627">
    <property type="term" value="F:oxidoreductase activity, acting on the CH-CH group of donors"/>
    <property type="evidence" value="ECO:0007669"/>
    <property type="project" value="InterPro"/>
</dbReference>
<comment type="subcellular location">
    <subcellularLocation>
        <location evidence="1">Membrane</location>
        <topology evidence="1">Multi-pass membrane protein</topology>
    </subcellularLocation>
</comment>
<evidence type="ECO:0000256" key="2">
    <source>
        <dbReference type="ARBA" id="ARBA00007742"/>
    </source>
</evidence>
<evidence type="ECO:0000313" key="8">
    <source>
        <dbReference type="Proteomes" id="UP000243515"/>
    </source>
</evidence>
<comment type="similarity">
    <text evidence="2">Belongs to the steroid 5-alpha reductase family.</text>
</comment>
<dbReference type="AlphaFoldDB" id="A0A232M2W6"/>
<dbReference type="PROSITE" id="PS50244">
    <property type="entry name" value="S5A_REDUCTASE"/>
    <property type="match status" value="1"/>
</dbReference>
<evidence type="ECO:0000259" key="6">
    <source>
        <dbReference type="Pfam" id="PF02544"/>
    </source>
</evidence>
<dbReference type="EMBL" id="NPHW01002819">
    <property type="protein sequence ID" value="OXV10686.1"/>
    <property type="molecule type" value="Genomic_DNA"/>
</dbReference>
<name>A0A232M2W6_9EURO</name>
<feature type="domain" description="3-oxo-5-alpha-steroid 4-dehydrogenase C-terminal" evidence="6">
    <location>
        <begin position="124"/>
        <end position="263"/>
    </location>
</feature>
<organism evidence="7 8">
    <name type="scientific">Elaphomyces granulatus</name>
    <dbReference type="NCBI Taxonomy" id="519963"/>
    <lineage>
        <taxon>Eukaryota</taxon>
        <taxon>Fungi</taxon>
        <taxon>Dikarya</taxon>
        <taxon>Ascomycota</taxon>
        <taxon>Pezizomycotina</taxon>
        <taxon>Eurotiomycetes</taxon>
        <taxon>Eurotiomycetidae</taxon>
        <taxon>Eurotiales</taxon>
        <taxon>Elaphomycetaceae</taxon>
        <taxon>Elaphomyces</taxon>
    </lineage>
</organism>
<comment type="caution">
    <text evidence="7">The sequence shown here is derived from an EMBL/GenBank/DDBJ whole genome shotgun (WGS) entry which is preliminary data.</text>
</comment>
<evidence type="ECO:0000256" key="1">
    <source>
        <dbReference type="ARBA" id="ARBA00004141"/>
    </source>
</evidence>
<dbReference type="Pfam" id="PF02544">
    <property type="entry name" value="Steroid_dh"/>
    <property type="match status" value="1"/>
</dbReference>
<evidence type="ECO:0000256" key="3">
    <source>
        <dbReference type="ARBA" id="ARBA00022692"/>
    </source>
</evidence>
<dbReference type="Proteomes" id="UP000243515">
    <property type="component" value="Unassembled WGS sequence"/>
</dbReference>
<evidence type="ECO:0000313" key="7">
    <source>
        <dbReference type="EMBL" id="OXV10686.1"/>
    </source>
</evidence>
<dbReference type="InterPro" id="IPR039357">
    <property type="entry name" value="SRD5A/TECR"/>
</dbReference>
<keyword evidence="5" id="KW-0472">Membrane</keyword>
<proteinExistence type="inferred from homology"/>
<dbReference type="GO" id="GO:0016020">
    <property type="term" value="C:membrane"/>
    <property type="evidence" value="ECO:0007669"/>
    <property type="project" value="UniProtKB-SubCell"/>
</dbReference>
<evidence type="ECO:0000256" key="5">
    <source>
        <dbReference type="ARBA" id="ARBA00023136"/>
    </source>
</evidence>
<dbReference type="InterPro" id="IPR001104">
    <property type="entry name" value="3-oxo-5_a-steroid_4-DH_C"/>
</dbReference>
<dbReference type="OrthoDB" id="5788137at2759"/>
<dbReference type="PANTHER" id="PTHR10556">
    <property type="entry name" value="3-OXO-5-ALPHA-STEROID 4-DEHYDROGENASE"/>
    <property type="match status" value="1"/>
</dbReference>
<dbReference type="GO" id="GO:0006629">
    <property type="term" value="P:lipid metabolic process"/>
    <property type="evidence" value="ECO:0007669"/>
    <property type="project" value="InterPro"/>
</dbReference>
<keyword evidence="4" id="KW-1133">Transmembrane helix</keyword>
<reference evidence="7 8" key="1">
    <citation type="journal article" date="2015" name="Environ. Microbiol.">
        <title>Metagenome sequence of Elaphomyces granulatus from sporocarp tissue reveals Ascomycota ectomycorrhizal fingerprints of genome expansion and a Proteobacteria-rich microbiome.</title>
        <authorList>
            <person name="Quandt C.A."/>
            <person name="Kohler A."/>
            <person name="Hesse C.N."/>
            <person name="Sharpton T.J."/>
            <person name="Martin F."/>
            <person name="Spatafora J.W."/>
        </authorList>
    </citation>
    <scope>NUCLEOTIDE SEQUENCE [LARGE SCALE GENOMIC DNA]</scope>
    <source>
        <strain evidence="7 8">OSC145934</strain>
    </source>
</reference>
<evidence type="ECO:0000256" key="4">
    <source>
        <dbReference type="ARBA" id="ARBA00022989"/>
    </source>
</evidence>
<accession>A0A232M2W6</accession>
<keyword evidence="3" id="KW-0812">Transmembrane</keyword>
<keyword evidence="8" id="KW-1185">Reference proteome</keyword>
<protein>
    <recommendedName>
        <fullName evidence="6">3-oxo-5-alpha-steroid 4-dehydrogenase C-terminal domain-containing protein</fullName>
    </recommendedName>
</protein>
<gene>
    <name evidence="7" type="ORF">Egran_01555</name>
</gene>
<dbReference type="PANTHER" id="PTHR10556:SF43">
    <property type="entry name" value="STEROID 5-ALPHA-REDUCTASE DET2"/>
    <property type="match status" value="1"/>
</dbReference>
<sequence length="350" mass="39219">MASVVVPRAIDFFPPTPQAYNFLLNVFQYFPVVTIALWLLSFYPAGKTSFARSHLNFPGRIAWFAMEIVGSINLLFILFTLPQKVDVPTTTELPGWNKLTAALYIIHYINRAIISPFTAPSVSPVHASVAACAALFNWLNTVCIGGWLVGYETAVVGWKVDGARSDAHHLLPQRLLPCLGVVTFFLGMAGNIQAERELHRLRRAEADRRVREKEQTTGQATDPRNRYSKVYVIPPEKGLFRSILFPHYTFEWIEWFGFVLVGTAIFPSPSPSISSSFATPPIKLVPWLVPAAMLAEKLQIPLPLPALIFLVNTITNMLPRARWGRSWYVNKFGEKAVAGRGAVIPWVTWL</sequence>